<reference evidence="1" key="1">
    <citation type="submission" date="2015-06" db="EMBL/GenBank/DDBJ databases">
        <authorList>
            <person name="Joergensen T."/>
        </authorList>
    </citation>
    <scope>NUCLEOTIDE SEQUENCE</scope>
    <source>
        <strain evidence="1">RGFK0945</strain>
    </source>
</reference>
<organism evidence="1">
    <name type="scientific">uncultured prokaryote</name>
    <dbReference type="NCBI Taxonomy" id="198431"/>
    <lineage>
        <taxon>unclassified sequences</taxon>
        <taxon>environmental samples</taxon>
    </lineage>
</organism>
<name>A0A0H5Q406_9ZZZZ</name>
<reference evidence="1" key="2">
    <citation type="submission" date="2015-07" db="EMBL/GenBank/DDBJ databases">
        <title>Plasmids, circular viruses and viroids from rat gut.</title>
        <authorList>
            <person name="Jorgensen T.J."/>
            <person name="Hansen M.A."/>
            <person name="Xu Z."/>
            <person name="Tabak M.A."/>
            <person name="Sorensen S.J."/>
            <person name="Hansen L.H."/>
        </authorList>
    </citation>
    <scope>NUCLEOTIDE SEQUENCE</scope>
    <source>
        <strain evidence="1">RGFK0945</strain>
    </source>
</reference>
<sequence length="135" mass="15420">MLYSWDFYSIESPRNFLEVCRELSKEKLKKGYMPLEHQLRNGESCTSFYRGPFVPAASEAGTADVSRAAARELGRLLAMKNQPAASELLRLRQHNKRALHKKEQKQMLQRNGVASGRRGGSWLLKILEEKGDELL</sequence>
<evidence type="ECO:0000313" key="1">
    <source>
        <dbReference type="EMBL" id="CRY96145.1"/>
    </source>
</evidence>
<accession>A0A0H5Q406</accession>
<dbReference type="AlphaFoldDB" id="A0A0H5Q406"/>
<protein>
    <submittedName>
        <fullName evidence="1">Uncharacterized protein</fullName>
    </submittedName>
</protein>
<proteinExistence type="predicted"/>
<dbReference type="EMBL" id="LN853542">
    <property type="protein sequence ID" value="CRY96145.1"/>
    <property type="molecule type" value="Genomic_DNA"/>
</dbReference>